<dbReference type="PRINTS" id="PR00081">
    <property type="entry name" value="GDHRDH"/>
</dbReference>
<dbReference type="Gene3D" id="3.40.50.720">
    <property type="entry name" value="NAD(P)-binding Rossmann-like Domain"/>
    <property type="match status" value="1"/>
</dbReference>
<dbReference type="STRING" id="1173584.SAMN05444851_1443"/>
<reference evidence="2 3" key="1">
    <citation type="submission" date="2016-10" db="EMBL/GenBank/DDBJ databases">
        <authorList>
            <person name="de Groot N.N."/>
        </authorList>
    </citation>
    <scope>NUCLEOTIDE SEQUENCE [LARGE SCALE GENOMIC DNA]</scope>
    <source>
        <strain evidence="2 3">DSM 29439</strain>
    </source>
</reference>
<dbReference type="InterPro" id="IPR036291">
    <property type="entry name" value="NAD(P)-bd_dom_sf"/>
</dbReference>
<dbReference type="FunFam" id="3.40.50.720:FF:000642">
    <property type="entry name" value="Short-chain dehydrogenase/reductase SDR"/>
    <property type="match status" value="1"/>
</dbReference>
<dbReference type="OrthoDB" id="9804774at2"/>
<evidence type="ECO:0000256" key="1">
    <source>
        <dbReference type="ARBA" id="ARBA00006484"/>
    </source>
</evidence>
<dbReference type="AlphaFoldDB" id="A0A1I0P9J6"/>
<dbReference type="Pfam" id="PF13561">
    <property type="entry name" value="adh_short_C2"/>
    <property type="match status" value="1"/>
</dbReference>
<accession>A0A1I0P9J6</accession>
<organism evidence="2 3">
    <name type="scientific">Aliiroseovarius sediminilitoris</name>
    <dbReference type="NCBI Taxonomy" id="1173584"/>
    <lineage>
        <taxon>Bacteria</taxon>
        <taxon>Pseudomonadati</taxon>
        <taxon>Pseudomonadota</taxon>
        <taxon>Alphaproteobacteria</taxon>
        <taxon>Rhodobacterales</taxon>
        <taxon>Paracoccaceae</taxon>
        <taxon>Aliiroseovarius</taxon>
    </lineage>
</organism>
<evidence type="ECO:0000313" key="2">
    <source>
        <dbReference type="EMBL" id="SEW10728.1"/>
    </source>
</evidence>
<evidence type="ECO:0000313" key="3">
    <source>
        <dbReference type="Proteomes" id="UP000199650"/>
    </source>
</evidence>
<dbReference type="InterPro" id="IPR050259">
    <property type="entry name" value="SDR"/>
</dbReference>
<sequence>MDLGISGKRALVCASSKGLGLGCAQALAREGVSLVMNARSDGPLDAAAEAIRADTGADVVTVAADVTTDDGRARVLKAAGEVDILVTNAGGPPPGMWSDWDRDDFIAAFDANLLAPIALMQALVPGMAERGWGRVVNITSFSVKAPIPVLGLSNTARTGLTGFVAGTARQVAGQGVIINNLLPGIHDTDRAAALDKGVVDAQGGSIDAARAAREATIPAGRYGTIEEFGATCAFLCSQHAGFMVGQNVLLDGGAVNATI</sequence>
<dbReference type="RefSeq" id="WP_091429453.1">
    <property type="nucleotide sequence ID" value="NZ_FOJB01000001.1"/>
</dbReference>
<proteinExistence type="inferred from homology"/>
<keyword evidence="3" id="KW-1185">Reference proteome</keyword>
<comment type="similarity">
    <text evidence="1">Belongs to the short-chain dehydrogenases/reductases (SDR) family.</text>
</comment>
<dbReference type="PANTHER" id="PTHR42879:SF6">
    <property type="entry name" value="NADPH-DEPENDENT REDUCTASE BACG"/>
    <property type="match status" value="1"/>
</dbReference>
<dbReference type="InterPro" id="IPR002347">
    <property type="entry name" value="SDR_fam"/>
</dbReference>
<dbReference type="SUPFAM" id="SSF51735">
    <property type="entry name" value="NAD(P)-binding Rossmann-fold domains"/>
    <property type="match status" value="1"/>
</dbReference>
<dbReference type="Proteomes" id="UP000199650">
    <property type="component" value="Unassembled WGS sequence"/>
</dbReference>
<protein>
    <submittedName>
        <fullName evidence="2">3-oxoacyl-[acyl-carrier protein] reductase</fullName>
    </submittedName>
</protein>
<dbReference type="EMBL" id="FOJB01000001">
    <property type="protein sequence ID" value="SEW10728.1"/>
    <property type="molecule type" value="Genomic_DNA"/>
</dbReference>
<dbReference type="PANTHER" id="PTHR42879">
    <property type="entry name" value="3-OXOACYL-(ACYL-CARRIER-PROTEIN) REDUCTASE"/>
    <property type="match status" value="1"/>
</dbReference>
<gene>
    <name evidence="2" type="ORF">SAMN05444851_1443</name>
</gene>
<name>A0A1I0P9J6_9RHOB</name>